<evidence type="ECO:0000313" key="1">
    <source>
        <dbReference type="EMBL" id="MQY25101.1"/>
    </source>
</evidence>
<accession>A0A7K0DHQ7</accession>
<dbReference type="AlphaFoldDB" id="A0A7K0DHQ7"/>
<reference evidence="1 2" key="1">
    <citation type="submission" date="2019-10" db="EMBL/GenBank/DDBJ databases">
        <title>Nocardia macrotermitis sp. nov. and Nocardia aurantia sp. nov., isolated from the gut of fungus growing-termite Macrotermes natalensis.</title>
        <authorList>
            <person name="Benndorf R."/>
            <person name="Schwitalla J."/>
            <person name="Martin K."/>
            <person name="De Beer W."/>
            <person name="Kaster A.-K."/>
            <person name="Vollmers J."/>
            <person name="Poulsen M."/>
            <person name="Beemelmanns C."/>
        </authorList>
    </citation>
    <scope>NUCLEOTIDE SEQUENCE [LARGE SCALE GENOMIC DNA]</scope>
    <source>
        <strain evidence="1 2">RB56</strain>
    </source>
</reference>
<proteinExistence type="predicted"/>
<keyword evidence="2" id="KW-1185">Reference proteome</keyword>
<gene>
    <name evidence="1" type="ORF">NRB56_06560</name>
</gene>
<evidence type="ECO:0000313" key="2">
    <source>
        <dbReference type="Proteomes" id="UP000431401"/>
    </source>
</evidence>
<dbReference type="EMBL" id="WEGI01000001">
    <property type="protein sequence ID" value="MQY25101.1"/>
    <property type="molecule type" value="Genomic_DNA"/>
</dbReference>
<sequence length="60" mass="6522">MNPVCTKVADIVSALVSLTSVEGADRASPEVRRGSVTVVKKRCDLRWLGLTNGHPRLHHS</sequence>
<organism evidence="1 2">
    <name type="scientific">Nocardia aurantia</name>
    <dbReference type="NCBI Taxonomy" id="2585199"/>
    <lineage>
        <taxon>Bacteria</taxon>
        <taxon>Bacillati</taxon>
        <taxon>Actinomycetota</taxon>
        <taxon>Actinomycetes</taxon>
        <taxon>Mycobacteriales</taxon>
        <taxon>Nocardiaceae</taxon>
        <taxon>Nocardia</taxon>
    </lineage>
</organism>
<protein>
    <submittedName>
        <fullName evidence="1">Uncharacterized protein</fullName>
    </submittedName>
</protein>
<comment type="caution">
    <text evidence="1">The sequence shown here is derived from an EMBL/GenBank/DDBJ whole genome shotgun (WGS) entry which is preliminary data.</text>
</comment>
<dbReference type="Proteomes" id="UP000431401">
    <property type="component" value="Unassembled WGS sequence"/>
</dbReference>
<name>A0A7K0DHQ7_9NOCA</name>